<keyword evidence="6" id="KW-0406">Ion transport</keyword>
<feature type="transmembrane region" description="Helical" evidence="8">
    <location>
        <begin position="305"/>
        <end position="326"/>
    </location>
</feature>
<dbReference type="InterPro" id="IPR027469">
    <property type="entry name" value="Cation_efflux_TMD_sf"/>
</dbReference>
<dbReference type="AlphaFoldDB" id="A0A9W2YPL9"/>
<evidence type="ECO:0000313" key="14">
    <source>
        <dbReference type="RefSeq" id="XP_055864654.1"/>
    </source>
</evidence>
<dbReference type="InterPro" id="IPR002524">
    <property type="entry name" value="Cation_efflux"/>
</dbReference>
<protein>
    <submittedName>
        <fullName evidence="12 13">Uncharacterized protein LOC106063726</fullName>
    </submittedName>
</protein>
<feature type="transmembrane region" description="Helical" evidence="8">
    <location>
        <begin position="226"/>
        <end position="246"/>
    </location>
</feature>
<dbReference type="Pfam" id="PF16916">
    <property type="entry name" value="ZT_dimer"/>
    <property type="match status" value="1"/>
</dbReference>
<proteinExistence type="inferred from homology"/>
<dbReference type="SUPFAM" id="SSF161111">
    <property type="entry name" value="Cation efflux protein transmembrane domain-like"/>
    <property type="match status" value="1"/>
</dbReference>
<keyword evidence="11" id="KW-1185">Reference proteome</keyword>
<reference evidence="12 13" key="1">
    <citation type="submission" date="2025-04" db="UniProtKB">
        <authorList>
            <consortium name="RefSeq"/>
        </authorList>
    </citation>
    <scope>IDENTIFICATION</scope>
</reference>
<dbReference type="FunFam" id="1.20.1510.10:FF:000005">
    <property type="entry name" value="Putative Cation diffusion facilitator 1"/>
    <property type="match status" value="1"/>
</dbReference>
<evidence type="ECO:0000256" key="1">
    <source>
        <dbReference type="ARBA" id="ARBA00004127"/>
    </source>
</evidence>
<sequence length="497" mass="55666">MADKASKHSKSNKKSGETNGVVLLLNVKTLDQPTSALNVEEVHVNIGYEKDNTSSLNQKISTPVHEADQYSNVQTTEEIALNASQPRGDTQKEVSSPGQEISIPLDEAVQYNDDKILEIVPKHSTVLTESDDDKSWRMPVDIFSSKKQSNYKKYSKRLKSYYKAQDELISAYEEITQPIDVQSSAEVVSNAGLKKAALFSKITLFINFLLLVGKAVASVLSGSISIISSLLDSCLDLVGGSIMWWATRAVKRRDPYDYPQGRTKIEPVAIIILSVFMWLCSAFLIREAIEKIVGLSDMSSSLPTVQAPTFAIAGSTVVIKLILFLVCRKVNSPIVQALAQDHRNDVMSNSVAIVFGYLGSENFYEVGNMYGFSYLDPIGAMLISLYIMYNWTITGREQMKLLTGHTARPDFISKLTWICFNHHPLIQHIDTVRAFHFGNNFLVEVDIILPMEMTLKEAHDIGESLQSRLENVAEVERAFVHLDYEFTHKPYSEHKRV</sequence>
<dbReference type="Pfam" id="PF01545">
    <property type="entry name" value="Cation_efflux"/>
    <property type="match status" value="1"/>
</dbReference>
<dbReference type="OrthoDB" id="78296at2759"/>
<dbReference type="RefSeq" id="XP_055864652.1">
    <property type="nucleotide sequence ID" value="XM_056008677.1"/>
</dbReference>
<evidence type="ECO:0000259" key="9">
    <source>
        <dbReference type="Pfam" id="PF01545"/>
    </source>
</evidence>
<evidence type="ECO:0000313" key="13">
    <source>
        <dbReference type="RefSeq" id="XP_055864653.1"/>
    </source>
</evidence>
<dbReference type="GO" id="GO:0012505">
    <property type="term" value="C:endomembrane system"/>
    <property type="evidence" value="ECO:0007669"/>
    <property type="project" value="UniProtKB-SubCell"/>
</dbReference>
<dbReference type="Proteomes" id="UP001165740">
    <property type="component" value="Chromosome 13"/>
</dbReference>
<name>A0A9W2YPL9_BIOGL</name>
<dbReference type="FunFam" id="3.30.70.1350:FF:000001">
    <property type="entry name" value="Metal tolerance protein 11"/>
    <property type="match status" value="1"/>
</dbReference>
<evidence type="ECO:0000256" key="6">
    <source>
        <dbReference type="ARBA" id="ARBA00023065"/>
    </source>
</evidence>
<evidence type="ECO:0000256" key="4">
    <source>
        <dbReference type="ARBA" id="ARBA00022692"/>
    </source>
</evidence>
<dbReference type="RefSeq" id="XP_055864653.1">
    <property type="nucleotide sequence ID" value="XM_056008678.1"/>
</dbReference>
<comment type="similarity">
    <text evidence="2">Belongs to the cation diffusion facilitator (CDF) transporter (TC 2.A.4) family. SLC30A subfamily.</text>
</comment>
<comment type="subcellular location">
    <subcellularLocation>
        <location evidence="1">Endomembrane system</location>
        <topology evidence="1">Multi-pass membrane protein</topology>
    </subcellularLocation>
</comment>
<dbReference type="GO" id="GO:0008324">
    <property type="term" value="F:monoatomic cation transmembrane transporter activity"/>
    <property type="evidence" value="ECO:0007669"/>
    <property type="project" value="InterPro"/>
</dbReference>
<keyword evidence="5 8" id="KW-1133">Transmembrane helix</keyword>
<feature type="transmembrane region" description="Helical" evidence="8">
    <location>
        <begin position="267"/>
        <end position="285"/>
    </location>
</feature>
<evidence type="ECO:0000256" key="5">
    <source>
        <dbReference type="ARBA" id="ARBA00022989"/>
    </source>
</evidence>
<evidence type="ECO:0000313" key="11">
    <source>
        <dbReference type="Proteomes" id="UP001165740"/>
    </source>
</evidence>
<dbReference type="InterPro" id="IPR036837">
    <property type="entry name" value="Cation_efflux_CTD_sf"/>
</dbReference>
<evidence type="ECO:0000313" key="12">
    <source>
        <dbReference type="RefSeq" id="XP_055864652.1"/>
    </source>
</evidence>
<feature type="domain" description="Cation efflux protein transmembrane" evidence="9">
    <location>
        <begin position="201"/>
        <end position="402"/>
    </location>
</feature>
<keyword evidence="3" id="KW-0813">Transport</keyword>
<dbReference type="GeneID" id="106063726"/>
<evidence type="ECO:0000256" key="3">
    <source>
        <dbReference type="ARBA" id="ARBA00022448"/>
    </source>
</evidence>
<dbReference type="InterPro" id="IPR027470">
    <property type="entry name" value="Cation_efflux_CTD"/>
</dbReference>
<keyword evidence="7 8" id="KW-0472">Membrane</keyword>
<feature type="transmembrane region" description="Helical" evidence="8">
    <location>
        <begin position="370"/>
        <end position="389"/>
    </location>
</feature>
<organism evidence="11 15">
    <name type="scientific">Biomphalaria glabrata</name>
    <name type="common">Bloodfluke planorb</name>
    <name type="synonym">Freshwater snail</name>
    <dbReference type="NCBI Taxonomy" id="6526"/>
    <lineage>
        <taxon>Eukaryota</taxon>
        <taxon>Metazoa</taxon>
        <taxon>Spiralia</taxon>
        <taxon>Lophotrochozoa</taxon>
        <taxon>Mollusca</taxon>
        <taxon>Gastropoda</taxon>
        <taxon>Heterobranchia</taxon>
        <taxon>Euthyneura</taxon>
        <taxon>Panpulmonata</taxon>
        <taxon>Hygrophila</taxon>
        <taxon>Lymnaeoidea</taxon>
        <taxon>Planorbidae</taxon>
        <taxon>Biomphalaria</taxon>
    </lineage>
</organism>
<evidence type="ECO:0000256" key="2">
    <source>
        <dbReference type="ARBA" id="ARBA00008873"/>
    </source>
</evidence>
<evidence type="ECO:0000256" key="8">
    <source>
        <dbReference type="SAM" id="Phobius"/>
    </source>
</evidence>
<dbReference type="GO" id="GO:0016020">
    <property type="term" value="C:membrane"/>
    <property type="evidence" value="ECO:0007669"/>
    <property type="project" value="InterPro"/>
</dbReference>
<dbReference type="RefSeq" id="XP_055864654.1">
    <property type="nucleotide sequence ID" value="XM_056008679.1"/>
</dbReference>
<dbReference type="InterPro" id="IPR050291">
    <property type="entry name" value="CDF_Transporter"/>
</dbReference>
<dbReference type="NCBIfam" id="TIGR01297">
    <property type="entry name" value="CDF"/>
    <property type="match status" value="1"/>
</dbReference>
<gene>
    <name evidence="12 13 14 15" type="primary">LOC106063726</name>
</gene>
<keyword evidence="4 8" id="KW-0812">Transmembrane</keyword>
<evidence type="ECO:0000313" key="15">
    <source>
        <dbReference type="RefSeq" id="XP_055864655.1"/>
    </source>
</evidence>
<dbReference type="PANTHER" id="PTHR43840:SF13">
    <property type="entry name" value="CATION EFFLUX PROTEIN CYTOPLASMIC DOMAIN-CONTAINING PROTEIN"/>
    <property type="match status" value="1"/>
</dbReference>
<dbReference type="Gene3D" id="1.20.1510.10">
    <property type="entry name" value="Cation efflux protein transmembrane domain"/>
    <property type="match status" value="1"/>
</dbReference>
<accession>A0A9W2YPL9</accession>
<evidence type="ECO:0000256" key="7">
    <source>
        <dbReference type="ARBA" id="ARBA00023136"/>
    </source>
</evidence>
<feature type="transmembrane region" description="Helical" evidence="8">
    <location>
        <begin position="202"/>
        <end position="220"/>
    </location>
</feature>
<dbReference type="InterPro" id="IPR058533">
    <property type="entry name" value="Cation_efflux_TM"/>
</dbReference>
<dbReference type="RefSeq" id="XP_055864655.1">
    <property type="nucleotide sequence ID" value="XM_056008680.1"/>
</dbReference>
<feature type="domain" description="Cation efflux protein cytoplasmic" evidence="10">
    <location>
        <begin position="421"/>
        <end position="483"/>
    </location>
</feature>
<dbReference type="Gene3D" id="3.30.70.1350">
    <property type="entry name" value="Cation efflux protein, cytoplasmic domain"/>
    <property type="match status" value="1"/>
</dbReference>
<evidence type="ECO:0000259" key="10">
    <source>
        <dbReference type="Pfam" id="PF16916"/>
    </source>
</evidence>
<dbReference type="PANTHER" id="PTHR43840">
    <property type="entry name" value="MITOCHONDRIAL METAL TRANSPORTER 1-RELATED"/>
    <property type="match status" value="1"/>
</dbReference>
<dbReference type="SUPFAM" id="SSF160240">
    <property type="entry name" value="Cation efflux protein cytoplasmic domain-like"/>
    <property type="match status" value="1"/>
</dbReference>
<dbReference type="OMA" id="QKVDTCR"/>